<proteinExistence type="predicted"/>
<dbReference type="WBParaSite" id="MhA1_Contig759.frz3.gene15">
    <property type="protein sequence ID" value="MhA1_Contig759.frz3.gene15"/>
    <property type="gene ID" value="MhA1_Contig759.frz3.gene15"/>
</dbReference>
<keyword evidence="2" id="KW-1185">Reference proteome</keyword>
<evidence type="ECO:0000256" key="1">
    <source>
        <dbReference type="SAM" id="SignalP"/>
    </source>
</evidence>
<dbReference type="Proteomes" id="UP000095281">
    <property type="component" value="Unplaced"/>
</dbReference>
<protein>
    <submittedName>
        <fullName evidence="3">Secreted protein</fullName>
    </submittedName>
</protein>
<name>A0A1I8BZ28_MELHA</name>
<dbReference type="PROSITE" id="PS51257">
    <property type="entry name" value="PROKAR_LIPOPROTEIN"/>
    <property type="match status" value="1"/>
</dbReference>
<evidence type="ECO:0000313" key="2">
    <source>
        <dbReference type="Proteomes" id="UP000095281"/>
    </source>
</evidence>
<reference evidence="3" key="1">
    <citation type="submission" date="2016-11" db="UniProtKB">
        <authorList>
            <consortium name="WormBaseParasite"/>
        </authorList>
    </citation>
    <scope>IDENTIFICATION</scope>
</reference>
<accession>A0A1I8BZ28</accession>
<feature type="signal peptide" evidence="1">
    <location>
        <begin position="1"/>
        <end position="25"/>
    </location>
</feature>
<keyword evidence="1" id="KW-0732">Signal</keyword>
<feature type="chain" id="PRO_5009316315" evidence="1">
    <location>
        <begin position="26"/>
        <end position="63"/>
    </location>
</feature>
<sequence length="63" mass="6965">MFAYRCFVEVVTVWIVFMSCWLCHEQAPTTSSPPIPPLASLLQLRPLPTANSVDASLAFPNSL</sequence>
<dbReference type="AlphaFoldDB" id="A0A1I8BZ28"/>
<evidence type="ECO:0000313" key="3">
    <source>
        <dbReference type="WBParaSite" id="MhA1_Contig759.frz3.gene15"/>
    </source>
</evidence>
<organism evidence="2 3">
    <name type="scientific">Meloidogyne hapla</name>
    <name type="common">Root-knot nematode worm</name>
    <dbReference type="NCBI Taxonomy" id="6305"/>
    <lineage>
        <taxon>Eukaryota</taxon>
        <taxon>Metazoa</taxon>
        <taxon>Ecdysozoa</taxon>
        <taxon>Nematoda</taxon>
        <taxon>Chromadorea</taxon>
        <taxon>Rhabditida</taxon>
        <taxon>Tylenchina</taxon>
        <taxon>Tylenchomorpha</taxon>
        <taxon>Tylenchoidea</taxon>
        <taxon>Meloidogynidae</taxon>
        <taxon>Meloidogyninae</taxon>
        <taxon>Meloidogyne</taxon>
    </lineage>
</organism>